<dbReference type="Proteomes" id="UP000242520">
    <property type="component" value="Unassembled WGS sequence"/>
</dbReference>
<dbReference type="RefSeq" id="WP_143145396.1">
    <property type="nucleotide sequence ID" value="NZ_FQXH01000015.1"/>
</dbReference>
<dbReference type="InterPro" id="IPR043765">
    <property type="entry name" value="DUF5711"/>
</dbReference>
<protein>
    <submittedName>
        <fullName evidence="1">Uncharacterized protein</fullName>
    </submittedName>
</protein>
<reference evidence="2" key="1">
    <citation type="submission" date="2016-11" db="EMBL/GenBank/DDBJ databases">
        <authorList>
            <person name="Varghese N."/>
            <person name="Submissions S."/>
        </authorList>
    </citation>
    <scope>NUCLEOTIDE SEQUENCE [LARGE SCALE GENOMIC DNA]</scope>
    <source>
        <strain evidence="2">DSM 15285</strain>
    </source>
</reference>
<gene>
    <name evidence="1" type="ORF">SAMN02744040_01551</name>
</gene>
<name>A0A1M5RX68_9FIRM</name>
<dbReference type="EMBL" id="FQXH01000015">
    <property type="protein sequence ID" value="SHH30779.1"/>
    <property type="molecule type" value="Genomic_DNA"/>
</dbReference>
<dbReference type="Pfam" id="PF18975">
    <property type="entry name" value="DUF5711"/>
    <property type="match status" value="1"/>
</dbReference>
<dbReference type="AlphaFoldDB" id="A0A1M5RX68"/>
<evidence type="ECO:0000313" key="2">
    <source>
        <dbReference type="Proteomes" id="UP000242520"/>
    </source>
</evidence>
<sequence>MKKSKIVILATILIIVLLNSKTISLIKNKVNNSEVKINKIKEISLGYKSNISFLKYRQGFLVYDGKSLNYINSNAERIFSLNVRMDNYSIDTDNSNIYLLDRMNKEAYIVDKKGTLIKKIRIKEKPIIIKALKNNSFLIHYSTNVEVEGVKIYDINGNEIKDISIPKITINLVETDLNTGAFLISGNTVENDSLYNNIFYYNKKGELMYSDKIENKVFVKTIFVDDNIDLIDPTEVEIRDREFNVLNKINLDENVKYVNLINDYITIIDDSGNLIYIDQTGNKKIIKCPVKNVQGIKQIGKEKIIYSDRSIYFTKYKKIYDFSKDIVDVLSLDDKNLIVVFRGSIEFLNIN</sequence>
<dbReference type="OrthoDB" id="1747753at2"/>
<proteinExistence type="predicted"/>
<keyword evidence="2" id="KW-1185">Reference proteome</keyword>
<accession>A0A1M5RX68</accession>
<evidence type="ECO:0000313" key="1">
    <source>
        <dbReference type="EMBL" id="SHH30779.1"/>
    </source>
</evidence>
<dbReference type="STRING" id="1123350.SAMN02744040_01551"/>
<organism evidence="1 2">
    <name type="scientific">Tepidibacter thalassicus DSM 15285</name>
    <dbReference type="NCBI Taxonomy" id="1123350"/>
    <lineage>
        <taxon>Bacteria</taxon>
        <taxon>Bacillati</taxon>
        <taxon>Bacillota</taxon>
        <taxon>Clostridia</taxon>
        <taxon>Peptostreptococcales</taxon>
        <taxon>Peptostreptococcaceae</taxon>
        <taxon>Tepidibacter</taxon>
    </lineage>
</organism>